<proteinExistence type="inferred from homology"/>
<dbReference type="AlphaFoldDB" id="A0A7V5HYC9"/>
<dbReference type="PANTHER" id="PTHR47779">
    <property type="entry name" value="SYNTHASE (CCG-9), PUTATIVE (AFU_ORTHOLOGUE AFUA_3G12100)-RELATED"/>
    <property type="match status" value="1"/>
</dbReference>
<dbReference type="PANTHER" id="PTHR47779:SF1">
    <property type="entry name" value="SYNTHASE (CCG-9), PUTATIVE (AFU_ORTHOLOGUE AFUA_3G12100)-RELATED"/>
    <property type="match status" value="1"/>
</dbReference>
<feature type="domain" description="Trehalose synthase N-terminal" evidence="8">
    <location>
        <begin position="35"/>
        <end position="182"/>
    </location>
</feature>
<evidence type="ECO:0000259" key="8">
    <source>
        <dbReference type="Pfam" id="PF21269"/>
    </source>
</evidence>
<feature type="domain" description="Glycosyl transferase family 1" evidence="7">
    <location>
        <begin position="215"/>
        <end position="382"/>
    </location>
</feature>
<dbReference type="SUPFAM" id="SSF53756">
    <property type="entry name" value="UDP-Glycosyltransferase/glycogen phosphorylase"/>
    <property type="match status" value="1"/>
</dbReference>
<evidence type="ECO:0000313" key="9">
    <source>
        <dbReference type="EMBL" id="HHF98210.1"/>
    </source>
</evidence>
<comment type="caution">
    <text evidence="9">The sequence shown here is derived from an EMBL/GenBank/DDBJ whole genome shotgun (WGS) entry which is preliminary data.</text>
</comment>
<accession>A0A7V5HYC9</accession>
<dbReference type="GO" id="GO:0006006">
    <property type="term" value="P:glucose metabolic process"/>
    <property type="evidence" value="ECO:0007669"/>
    <property type="project" value="UniProtKB-KW"/>
</dbReference>
<evidence type="ECO:0000256" key="3">
    <source>
        <dbReference type="ARBA" id="ARBA00022526"/>
    </source>
</evidence>
<evidence type="ECO:0000259" key="7">
    <source>
        <dbReference type="Pfam" id="PF00534"/>
    </source>
</evidence>
<evidence type="ECO:0000256" key="6">
    <source>
        <dbReference type="ARBA" id="ARBA00023277"/>
    </source>
</evidence>
<sequence>MRHLNLRLYEDIVGPCEIEEILDLVKRLKGISVVHVNSTSKGGGVAEILRSIVSLFNLVGIDCRWEVIEGTEKFFRTTKLFHNLLQAIPSRRKESITEDMLKEYIKVNQRNIKKIDLTSDVVIIHDPQPAALIEARKNNKNNKWIWRCHIDLSNPDRKVWDFLSTYIKKYDAAIFSMQEFVQPLPFTCYIIPPSIDPLSEKNRELSTSQIKDILRRMEIYPQKPILLQVSRFDYFKDPVGVIKVYRRVKKRVDCQLILAGGEARDDPEGPEVLRQIRREAKDDPDIHILNLAPDSFVQINALQRSADVVIQKSLREGFGLTVTEALWKARPVVGGNVGGIRLQIKEGENGFLVNSVEEAADRVEYLLRNPLCARKMGEVGRKIVKEKFLITRHLKDYLRLIKSICR</sequence>
<keyword evidence="6" id="KW-0119">Carbohydrate metabolism</keyword>
<evidence type="ECO:0000256" key="2">
    <source>
        <dbReference type="ARBA" id="ARBA00011738"/>
    </source>
</evidence>
<reference evidence="9" key="1">
    <citation type="journal article" date="2020" name="mSystems">
        <title>Genome- and Community-Level Interaction Insights into Carbon Utilization and Element Cycling Functions of Hydrothermarchaeota in Hydrothermal Sediment.</title>
        <authorList>
            <person name="Zhou Z."/>
            <person name="Liu Y."/>
            <person name="Xu W."/>
            <person name="Pan J."/>
            <person name="Luo Z.H."/>
            <person name="Li M."/>
        </authorList>
    </citation>
    <scope>NUCLEOTIDE SEQUENCE [LARGE SCALE GENOMIC DNA]</scope>
    <source>
        <strain evidence="9">HyVt-92</strain>
    </source>
</reference>
<organism evidence="9">
    <name type="scientific">Aerophobetes bacterium</name>
    <dbReference type="NCBI Taxonomy" id="2030807"/>
    <lineage>
        <taxon>Bacteria</taxon>
        <taxon>Candidatus Aerophobota</taxon>
    </lineage>
</organism>
<dbReference type="Pfam" id="PF21269">
    <property type="entry name" value="TreT_GT1"/>
    <property type="match status" value="1"/>
</dbReference>
<keyword evidence="4" id="KW-0328">Glycosyltransferase</keyword>
<dbReference type="InterPro" id="IPR001296">
    <property type="entry name" value="Glyco_trans_1"/>
</dbReference>
<dbReference type="Gene3D" id="3.40.50.2000">
    <property type="entry name" value="Glycogen Phosphorylase B"/>
    <property type="match status" value="2"/>
</dbReference>
<name>A0A7V5HYC9_UNCAE</name>
<comment type="similarity">
    <text evidence="1">Belongs to the glycosyltransferase group 1 family. Glycosyltransferase 4 subfamily.</text>
</comment>
<dbReference type="Proteomes" id="UP000886070">
    <property type="component" value="Unassembled WGS sequence"/>
</dbReference>
<dbReference type="GO" id="GO:0016757">
    <property type="term" value="F:glycosyltransferase activity"/>
    <property type="evidence" value="ECO:0007669"/>
    <property type="project" value="UniProtKB-KW"/>
</dbReference>
<dbReference type="InterPro" id="IPR052078">
    <property type="entry name" value="Trehalose_Metab_GTase"/>
</dbReference>
<comment type="subunit">
    <text evidence="2">Homodimer.</text>
</comment>
<evidence type="ECO:0000256" key="5">
    <source>
        <dbReference type="ARBA" id="ARBA00022679"/>
    </source>
</evidence>
<keyword evidence="5" id="KW-0808">Transferase</keyword>
<dbReference type="InterPro" id="IPR049438">
    <property type="entry name" value="TreT_GT1"/>
</dbReference>
<evidence type="ECO:0000256" key="1">
    <source>
        <dbReference type="ARBA" id="ARBA00009481"/>
    </source>
</evidence>
<evidence type="ECO:0000256" key="4">
    <source>
        <dbReference type="ARBA" id="ARBA00022676"/>
    </source>
</evidence>
<dbReference type="Pfam" id="PF00534">
    <property type="entry name" value="Glycos_transf_1"/>
    <property type="match status" value="1"/>
</dbReference>
<protein>
    <submittedName>
        <fullName evidence="9">Glycosyltransferase</fullName>
    </submittedName>
</protein>
<keyword evidence="3" id="KW-0313">Glucose metabolism</keyword>
<dbReference type="EMBL" id="DRTT01000055">
    <property type="protein sequence ID" value="HHF98210.1"/>
    <property type="molecule type" value="Genomic_DNA"/>
</dbReference>
<gene>
    <name evidence="9" type="ORF">ENL39_01830</name>
</gene>